<dbReference type="RefSeq" id="WP_425310235.1">
    <property type="nucleotide sequence ID" value="NZ_CP154795.1"/>
</dbReference>
<dbReference type="Pfam" id="PF00561">
    <property type="entry name" value="Abhydrolase_1"/>
    <property type="match status" value="1"/>
</dbReference>
<dbReference type="Proteomes" id="UP001442841">
    <property type="component" value="Chromosome"/>
</dbReference>
<dbReference type="SUPFAM" id="SSF53474">
    <property type="entry name" value="alpha/beta-Hydrolases"/>
    <property type="match status" value="1"/>
</dbReference>
<protein>
    <submittedName>
        <fullName evidence="2">Alpha/beta hydrolase</fullName>
    </submittedName>
</protein>
<evidence type="ECO:0000313" key="2">
    <source>
        <dbReference type="EMBL" id="XAN08807.1"/>
    </source>
</evidence>
<keyword evidence="3" id="KW-1185">Reference proteome</keyword>
<dbReference type="Gene3D" id="3.40.50.1820">
    <property type="entry name" value="alpha/beta hydrolase"/>
    <property type="match status" value="1"/>
</dbReference>
<gene>
    <name evidence="2" type="ORF">AADG42_16335</name>
</gene>
<name>A0ABZ3FVH2_9ACTN</name>
<dbReference type="PANTHER" id="PTHR43798">
    <property type="entry name" value="MONOACYLGLYCEROL LIPASE"/>
    <property type="match status" value="1"/>
</dbReference>
<reference evidence="2 3" key="1">
    <citation type="submission" date="2024-04" db="EMBL/GenBank/DDBJ databases">
        <title>Isolation of an actinomycete strain from pig manure.</title>
        <authorList>
            <person name="Gong T."/>
            <person name="Yu Z."/>
            <person name="An M."/>
            <person name="Wei C."/>
            <person name="Yang W."/>
            <person name="Liu L."/>
        </authorList>
    </citation>
    <scope>NUCLEOTIDE SEQUENCE [LARGE SCALE GENOMIC DNA]</scope>
    <source>
        <strain evidence="2 3">ZF39</strain>
    </source>
</reference>
<evidence type="ECO:0000313" key="3">
    <source>
        <dbReference type="Proteomes" id="UP001442841"/>
    </source>
</evidence>
<sequence>MTLEPMKARGPSRIAQGAGLVTGIAALAVGAVAAGFEIERRVLRTKFTKAPAVSPPREPFFSLRAPGPDVVTRDGVHLHVEIDERDPGADGVTIVMVHGYVLSMHCWHFQRKHFRGRHRIVLYDQRSHGRSGRSEAKRCRLRQLARDLKQILDETTAPDESVVLMGHSMGGMAIQEFARRYPQLIGTKVLGAGLIATSGGEMGNHSIIRGIPGELFPRIAEPLMAALNRIPTVVEKSRRASSDVAYVVTRRMGYGRDDVPSEYVDFLSEMISETPLDVVADYYPAFAEFDGSPGLTQLTRIETAVIGGEKDQIVPAEHSRRMLELLPGAESLILPDAGHMGMIEHHEEHNRVLDNLIARVERNLANRN</sequence>
<dbReference type="InterPro" id="IPR050266">
    <property type="entry name" value="AB_hydrolase_sf"/>
</dbReference>
<dbReference type="GO" id="GO:0016787">
    <property type="term" value="F:hydrolase activity"/>
    <property type="evidence" value="ECO:0007669"/>
    <property type="project" value="UniProtKB-KW"/>
</dbReference>
<feature type="domain" description="AB hydrolase-1" evidence="1">
    <location>
        <begin position="93"/>
        <end position="345"/>
    </location>
</feature>
<proteinExistence type="predicted"/>
<accession>A0ABZ3FVH2</accession>
<evidence type="ECO:0000259" key="1">
    <source>
        <dbReference type="Pfam" id="PF00561"/>
    </source>
</evidence>
<keyword evidence="2" id="KW-0378">Hydrolase</keyword>
<dbReference type="EMBL" id="CP154795">
    <property type="protein sequence ID" value="XAN08807.1"/>
    <property type="molecule type" value="Genomic_DNA"/>
</dbReference>
<dbReference type="PANTHER" id="PTHR43798:SF33">
    <property type="entry name" value="HYDROLASE, PUTATIVE (AFU_ORTHOLOGUE AFUA_2G14860)-RELATED"/>
    <property type="match status" value="1"/>
</dbReference>
<dbReference type="InterPro" id="IPR000073">
    <property type="entry name" value="AB_hydrolase_1"/>
</dbReference>
<organism evidence="2 3">
    <name type="scientific">Ammonicoccus fulvus</name>
    <dbReference type="NCBI Taxonomy" id="3138240"/>
    <lineage>
        <taxon>Bacteria</taxon>
        <taxon>Bacillati</taxon>
        <taxon>Actinomycetota</taxon>
        <taxon>Actinomycetes</taxon>
        <taxon>Propionibacteriales</taxon>
        <taxon>Propionibacteriaceae</taxon>
        <taxon>Ammonicoccus</taxon>
    </lineage>
</organism>
<dbReference type="InterPro" id="IPR029058">
    <property type="entry name" value="AB_hydrolase_fold"/>
</dbReference>